<dbReference type="EMBL" id="LR797395">
    <property type="protein sequence ID" value="CAB4212540.1"/>
    <property type="molecule type" value="Genomic_DNA"/>
</dbReference>
<evidence type="ECO:0000313" key="8">
    <source>
        <dbReference type="EMBL" id="CAB4200809.1"/>
    </source>
</evidence>
<dbReference type="EMBL" id="LR796961">
    <property type="protein sequence ID" value="CAB4178098.1"/>
    <property type="molecule type" value="Genomic_DNA"/>
</dbReference>
<dbReference type="EMBL" id="LR796644">
    <property type="protein sequence ID" value="CAB4156686.1"/>
    <property type="molecule type" value="Genomic_DNA"/>
</dbReference>
<evidence type="ECO:0000313" key="1">
    <source>
        <dbReference type="EMBL" id="CAB4145143.1"/>
    </source>
</evidence>
<evidence type="ECO:0000313" key="11">
    <source>
        <dbReference type="EMBL" id="CAB5225265.1"/>
    </source>
</evidence>
<dbReference type="EMBL" id="LR798395">
    <property type="protein sequence ID" value="CAB5229052.1"/>
    <property type="molecule type" value="Genomic_DNA"/>
</dbReference>
<evidence type="ECO:0000313" key="3">
    <source>
        <dbReference type="EMBL" id="CAB4160439.1"/>
    </source>
</evidence>
<accession>A0A6J5SF49</accession>
<dbReference type="EMBL" id="LR797305">
    <property type="protein sequence ID" value="CAB4200809.1"/>
    <property type="molecule type" value="Genomic_DNA"/>
</dbReference>
<name>A0A6J5SF49_9CAUD</name>
<evidence type="ECO:0000313" key="7">
    <source>
        <dbReference type="EMBL" id="CAB4191847.1"/>
    </source>
</evidence>
<evidence type="ECO:0000313" key="2">
    <source>
        <dbReference type="EMBL" id="CAB4156686.1"/>
    </source>
</evidence>
<evidence type="ECO:0000313" key="9">
    <source>
        <dbReference type="EMBL" id="CAB4212540.1"/>
    </source>
</evidence>
<dbReference type="EMBL" id="LR796698">
    <property type="protein sequence ID" value="CAB4160439.1"/>
    <property type="molecule type" value="Genomic_DNA"/>
</dbReference>
<dbReference type="EMBL" id="LR796878">
    <property type="protein sequence ID" value="CAB4172295.1"/>
    <property type="molecule type" value="Genomic_DNA"/>
</dbReference>
<evidence type="ECO:0000313" key="4">
    <source>
        <dbReference type="EMBL" id="CAB4164841.1"/>
    </source>
</evidence>
<sequence length="143" mass="16315">MASHTLSHPLRIVETMSNEVDTQLDDAIREVTEAINTYGKPVWVAQVPKRVRDLVPNNIKAELLAQAQPSEGWRTAQDGKQDILSWCKNHIFELVTVKELAEIGDISEATVRKIVQDRPDIFVKREGRQYEVRDPQADRKADK</sequence>
<dbReference type="EMBL" id="LR796443">
    <property type="protein sequence ID" value="CAB4145143.1"/>
    <property type="molecule type" value="Genomic_DNA"/>
</dbReference>
<evidence type="ECO:0000313" key="12">
    <source>
        <dbReference type="EMBL" id="CAB5229052.1"/>
    </source>
</evidence>
<evidence type="ECO:0000313" key="6">
    <source>
        <dbReference type="EMBL" id="CAB4178098.1"/>
    </source>
</evidence>
<evidence type="ECO:0000313" key="5">
    <source>
        <dbReference type="EMBL" id="CAB4172295.1"/>
    </source>
</evidence>
<protein>
    <submittedName>
        <fullName evidence="9">Uncharacterized protein</fullName>
    </submittedName>
</protein>
<dbReference type="EMBL" id="LR798341">
    <property type="protein sequence ID" value="CAB5225265.1"/>
    <property type="molecule type" value="Genomic_DNA"/>
</dbReference>
<dbReference type="EMBL" id="LR797177">
    <property type="protein sequence ID" value="CAB4191847.1"/>
    <property type="molecule type" value="Genomic_DNA"/>
</dbReference>
<organism evidence="9">
    <name type="scientific">uncultured Caudovirales phage</name>
    <dbReference type="NCBI Taxonomy" id="2100421"/>
    <lineage>
        <taxon>Viruses</taxon>
        <taxon>Duplodnaviria</taxon>
        <taxon>Heunggongvirae</taxon>
        <taxon>Uroviricota</taxon>
        <taxon>Caudoviricetes</taxon>
        <taxon>Peduoviridae</taxon>
        <taxon>Maltschvirus</taxon>
        <taxon>Maltschvirus maltsch</taxon>
    </lineage>
</organism>
<proteinExistence type="predicted"/>
<dbReference type="EMBL" id="LR797452">
    <property type="protein sequence ID" value="CAB4217183.1"/>
    <property type="molecule type" value="Genomic_DNA"/>
</dbReference>
<dbReference type="EMBL" id="LR796762">
    <property type="protein sequence ID" value="CAB4164841.1"/>
    <property type="molecule type" value="Genomic_DNA"/>
</dbReference>
<reference evidence="9" key="1">
    <citation type="submission" date="2020-05" db="EMBL/GenBank/DDBJ databases">
        <authorList>
            <person name="Chiriac C."/>
            <person name="Salcher M."/>
            <person name="Ghai R."/>
            <person name="Kavagutti S V."/>
        </authorList>
    </citation>
    <scope>NUCLEOTIDE SEQUENCE</scope>
</reference>
<gene>
    <name evidence="6" type="ORF">UFOVP1002_25</name>
    <name evidence="7" type="ORF">UFOVP1217_172</name>
    <name evidence="8" type="ORF">UFOVP1343_156</name>
    <name evidence="9" type="ORF">UFOVP1438_17</name>
    <name evidence="12" type="ORF">UFOVP1541_167</name>
    <name evidence="10" type="ORF">UFOVP1592_13</name>
    <name evidence="1" type="ORF">UFOVP465_62</name>
    <name evidence="2" type="ORF">UFOVP666_108</name>
    <name evidence="3" type="ORF">UFOVP727_185</name>
    <name evidence="11" type="ORF">UFOVP741_188</name>
    <name evidence="4" type="ORF">UFOVP819_136</name>
    <name evidence="5" type="ORF">UFOVP926_138</name>
</gene>
<evidence type="ECO:0000313" key="10">
    <source>
        <dbReference type="EMBL" id="CAB4217183.1"/>
    </source>
</evidence>